<dbReference type="Proteomes" id="UP000053477">
    <property type="component" value="Unassembled WGS sequence"/>
</dbReference>
<evidence type="ECO:0000313" key="1">
    <source>
        <dbReference type="EMBL" id="KLO08414.1"/>
    </source>
</evidence>
<name>A0A0H2R9A2_9AGAM</name>
<gene>
    <name evidence="1" type="ORF">SCHPADRAFT_944467</name>
</gene>
<organism evidence="1 2">
    <name type="scientific">Schizopora paradoxa</name>
    <dbReference type="NCBI Taxonomy" id="27342"/>
    <lineage>
        <taxon>Eukaryota</taxon>
        <taxon>Fungi</taxon>
        <taxon>Dikarya</taxon>
        <taxon>Basidiomycota</taxon>
        <taxon>Agaricomycotina</taxon>
        <taxon>Agaricomycetes</taxon>
        <taxon>Hymenochaetales</taxon>
        <taxon>Schizoporaceae</taxon>
        <taxon>Schizopora</taxon>
    </lineage>
</organism>
<keyword evidence="2" id="KW-1185">Reference proteome</keyword>
<proteinExistence type="predicted"/>
<protein>
    <submittedName>
        <fullName evidence="1">Uncharacterized protein</fullName>
    </submittedName>
</protein>
<accession>A0A0H2R9A2</accession>
<sequence length="304" mass="33202">MAAPNFEAVTPVNDSPLAASVAQSINDIRNKPNYLGNPSCFDGVAFKPGTVTDGDCLVTLESLERQHPVHQEFLLIAKVDVDNHFLHPDGTAINTATAQDQVPPNTRLRFAVRKPTHETCLAFADDFDAVHDNVVGLADKMRKTAPSTKLPITSDDESILVAHKFMVEKGVEDESSDEEVDKEVATAGKEGVDSIFTVKGWPASEKWHALAKPFERTHTIAPLPAFDEHGRVIKPTAYRAKLVGATVTLKVVFVAFFIKGRKRVLSAQVEEVRVVIPAPKRPSSAAKRASLVMEGLAKKRKTNH</sequence>
<reference evidence="1 2" key="1">
    <citation type="submission" date="2015-04" db="EMBL/GenBank/DDBJ databases">
        <title>Complete genome sequence of Schizopora paradoxa KUC8140, a cosmopolitan wood degrader in East Asia.</title>
        <authorList>
            <consortium name="DOE Joint Genome Institute"/>
            <person name="Min B."/>
            <person name="Park H."/>
            <person name="Jang Y."/>
            <person name="Kim J.-J."/>
            <person name="Kim K.H."/>
            <person name="Pangilinan J."/>
            <person name="Lipzen A."/>
            <person name="Riley R."/>
            <person name="Grigoriev I.V."/>
            <person name="Spatafora J.W."/>
            <person name="Choi I.-G."/>
        </authorList>
    </citation>
    <scope>NUCLEOTIDE SEQUENCE [LARGE SCALE GENOMIC DNA]</scope>
    <source>
        <strain evidence="1 2">KUC8140</strain>
    </source>
</reference>
<dbReference type="InParanoid" id="A0A0H2R9A2"/>
<dbReference type="AlphaFoldDB" id="A0A0H2R9A2"/>
<dbReference type="OrthoDB" id="2804425at2759"/>
<evidence type="ECO:0000313" key="2">
    <source>
        <dbReference type="Proteomes" id="UP000053477"/>
    </source>
</evidence>
<dbReference type="EMBL" id="KQ086092">
    <property type="protein sequence ID" value="KLO08414.1"/>
    <property type="molecule type" value="Genomic_DNA"/>
</dbReference>